<dbReference type="EMBL" id="JAPFFF010000001">
    <property type="protein sequence ID" value="KAK8899080.1"/>
    <property type="molecule type" value="Genomic_DNA"/>
</dbReference>
<name>A0ABR2L6U6_9EUKA</name>
<feature type="region of interest" description="Disordered" evidence="1">
    <location>
        <begin position="18"/>
        <end position="76"/>
    </location>
</feature>
<reference evidence="2 3" key="1">
    <citation type="submission" date="2024-04" db="EMBL/GenBank/DDBJ databases">
        <title>Tritrichomonas musculus Genome.</title>
        <authorList>
            <person name="Alves-Ferreira E."/>
            <person name="Grigg M."/>
            <person name="Lorenzi H."/>
            <person name="Galac M."/>
        </authorList>
    </citation>
    <scope>NUCLEOTIDE SEQUENCE [LARGE SCALE GENOMIC DNA]</scope>
    <source>
        <strain evidence="2 3">EAF2021</strain>
    </source>
</reference>
<proteinExistence type="predicted"/>
<feature type="region of interest" description="Disordered" evidence="1">
    <location>
        <begin position="319"/>
        <end position="350"/>
    </location>
</feature>
<feature type="compositionally biased region" description="Pro residues" evidence="1">
    <location>
        <begin position="51"/>
        <end position="74"/>
    </location>
</feature>
<comment type="caution">
    <text evidence="2">The sequence shown here is derived from an EMBL/GenBank/DDBJ whole genome shotgun (WGS) entry which is preliminary data.</text>
</comment>
<sequence>MSQNNYVIRRKIVQFKPTPIPKSTYTPETFVQKPSPPPITANAHIEKLAEPNPPPPPPQPLPPIPKYQNPPPNFKPVDFRVNAACLQRDAYLMKSKREREENEKAVEPSQFLEWQEKMHDLDEQQRIEEVQQRHAALDHVQKNAIKAKKKIIEERLEQGRQMRLEIGQEIQQVQDEINQERQKIRELKSQLVDGAPKAISQAKRQKAEQTKEMKRQLRSDLRAAQKQRAEETAEIKRHAEQVRKDAENHVLSHGDKFKSKIDITETTFLASLTDEETKELISMHAQQKREHIEQEIQKHREQKAAKMDKLVKMLEEATRQRDIQEQEHVQKRREKLEQEERERIEKEEEEEKKILALEKKLEKKREDRIKEAEEMEEHTRQIAARNRYLALNKKALATKVFQSQQDAKLRSAKERQTMNLPIDQLRTMQKTQKTRKSSADLTSLKSLLGI</sequence>
<evidence type="ECO:0000256" key="1">
    <source>
        <dbReference type="SAM" id="MobiDB-lite"/>
    </source>
</evidence>
<keyword evidence="2" id="KW-0966">Cell projection</keyword>
<keyword evidence="2" id="KW-0282">Flagellum</keyword>
<organism evidence="2 3">
    <name type="scientific">Tritrichomonas musculus</name>
    <dbReference type="NCBI Taxonomy" id="1915356"/>
    <lineage>
        <taxon>Eukaryota</taxon>
        <taxon>Metamonada</taxon>
        <taxon>Parabasalia</taxon>
        <taxon>Tritrichomonadida</taxon>
        <taxon>Tritrichomonadidae</taxon>
        <taxon>Tritrichomonas</taxon>
    </lineage>
</organism>
<keyword evidence="2" id="KW-0969">Cilium</keyword>
<keyword evidence="3" id="KW-1185">Reference proteome</keyword>
<accession>A0ABR2L6U6</accession>
<gene>
    <name evidence="2" type="ORF">M9Y10_001379</name>
</gene>
<dbReference type="Proteomes" id="UP001470230">
    <property type="component" value="Unassembled WGS sequence"/>
</dbReference>
<feature type="region of interest" description="Disordered" evidence="1">
    <location>
        <begin position="221"/>
        <end position="245"/>
    </location>
</feature>
<evidence type="ECO:0000313" key="2">
    <source>
        <dbReference type="EMBL" id="KAK8899080.1"/>
    </source>
</evidence>
<protein>
    <submittedName>
        <fullName evidence="2">Cilia- and flagella-associated protein 99</fullName>
    </submittedName>
</protein>
<evidence type="ECO:0000313" key="3">
    <source>
        <dbReference type="Proteomes" id="UP001470230"/>
    </source>
</evidence>